<gene>
    <name evidence="2" type="ORF">AC579_3896</name>
</gene>
<feature type="compositionally biased region" description="Polar residues" evidence="1">
    <location>
        <begin position="10"/>
        <end position="24"/>
    </location>
</feature>
<feature type="compositionally biased region" description="Low complexity" evidence="1">
    <location>
        <begin position="77"/>
        <end position="86"/>
    </location>
</feature>
<accession>A0A139I357</accession>
<organism evidence="2 3">
    <name type="scientific">Pseudocercospora musae</name>
    <dbReference type="NCBI Taxonomy" id="113226"/>
    <lineage>
        <taxon>Eukaryota</taxon>
        <taxon>Fungi</taxon>
        <taxon>Dikarya</taxon>
        <taxon>Ascomycota</taxon>
        <taxon>Pezizomycotina</taxon>
        <taxon>Dothideomycetes</taxon>
        <taxon>Dothideomycetidae</taxon>
        <taxon>Mycosphaerellales</taxon>
        <taxon>Mycosphaerellaceae</taxon>
        <taxon>Pseudocercospora</taxon>
    </lineage>
</organism>
<sequence length="178" mass="18521">MLPEPGPRISSPSTTISYDDNNTDFGLVCPSPSVQDSDIELPPYPPPPSYPSSVAFPAHRGSDTKRPPSPSPRATEEGQAQAAPAAEQPPPPSQRRRIKCGCCQWLCFVVLLFPSAWLFTSLGLCISQAQQEGGGGKDEGSKNGSAVTSTAIEATKTGSMGGMVESLELGEAVDGMGG</sequence>
<evidence type="ECO:0000313" key="2">
    <source>
        <dbReference type="EMBL" id="KXT09119.1"/>
    </source>
</evidence>
<dbReference type="Proteomes" id="UP000073492">
    <property type="component" value="Unassembled WGS sequence"/>
</dbReference>
<dbReference type="EMBL" id="LFZO01000371">
    <property type="protein sequence ID" value="KXT09119.1"/>
    <property type="molecule type" value="Genomic_DNA"/>
</dbReference>
<evidence type="ECO:0000313" key="3">
    <source>
        <dbReference type="Proteomes" id="UP000073492"/>
    </source>
</evidence>
<reference evidence="2 3" key="1">
    <citation type="submission" date="2015-07" db="EMBL/GenBank/DDBJ databases">
        <title>Comparative genomics of the Sigatoka disease complex on banana suggests a link between parallel evolutionary changes in Pseudocercospora fijiensis and Pseudocercospora eumusae and increased virulence on the banana host.</title>
        <authorList>
            <person name="Chang T.-C."/>
            <person name="Salvucci A."/>
            <person name="Crous P.W."/>
            <person name="Stergiopoulos I."/>
        </authorList>
    </citation>
    <scope>NUCLEOTIDE SEQUENCE [LARGE SCALE GENOMIC DNA]</scope>
    <source>
        <strain evidence="2 3">CBS 116634</strain>
    </source>
</reference>
<feature type="region of interest" description="Disordered" evidence="1">
    <location>
        <begin position="1"/>
        <end position="94"/>
    </location>
</feature>
<keyword evidence="3" id="KW-1185">Reference proteome</keyword>
<evidence type="ECO:0000256" key="1">
    <source>
        <dbReference type="SAM" id="MobiDB-lite"/>
    </source>
</evidence>
<name>A0A139I357_9PEZI</name>
<protein>
    <submittedName>
        <fullName evidence="2">Uncharacterized protein</fullName>
    </submittedName>
</protein>
<proteinExistence type="predicted"/>
<dbReference type="AlphaFoldDB" id="A0A139I357"/>
<comment type="caution">
    <text evidence="2">The sequence shown here is derived from an EMBL/GenBank/DDBJ whole genome shotgun (WGS) entry which is preliminary data.</text>
</comment>